<keyword evidence="3" id="KW-1185">Reference proteome</keyword>
<reference evidence="3" key="1">
    <citation type="journal article" date="2019" name="Int. J. Syst. Evol. Microbiol.">
        <title>The Global Catalogue of Microorganisms (GCM) 10K type strain sequencing project: providing services to taxonomists for standard genome sequencing and annotation.</title>
        <authorList>
            <consortium name="The Broad Institute Genomics Platform"/>
            <consortium name="The Broad Institute Genome Sequencing Center for Infectious Disease"/>
            <person name="Wu L."/>
            <person name="Ma J."/>
        </authorList>
    </citation>
    <scope>NUCLEOTIDE SEQUENCE [LARGE SCALE GENOMIC DNA]</scope>
    <source>
        <strain evidence="3">JCM 15089</strain>
    </source>
</reference>
<feature type="transmembrane region" description="Helical" evidence="1">
    <location>
        <begin position="47"/>
        <end position="71"/>
    </location>
</feature>
<evidence type="ECO:0000256" key="1">
    <source>
        <dbReference type="SAM" id="Phobius"/>
    </source>
</evidence>
<evidence type="ECO:0000313" key="3">
    <source>
        <dbReference type="Proteomes" id="UP001499951"/>
    </source>
</evidence>
<comment type="caution">
    <text evidence="2">The sequence shown here is derived from an EMBL/GenBank/DDBJ whole genome shotgun (WGS) entry which is preliminary data.</text>
</comment>
<organism evidence="2 3">
    <name type="scientific">Rhizomicrobium electricum</name>
    <dbReference type="NCBI Taxonomy" id="480070"/>
    <lineage>
        <taxon>Bacteria</taxon>
        <taxon>Pseudomonadati</taxon>
        <taxon>Pseudomonadota</taxon>
        <taxon>Alphaproteobacteria</taxon>
        <taxon>Micropepsales</taxon>
        <taxon>Micropepsaceae</taxon>
        <taxon>Rhizomicrobium</taxon>
    </lineage>
</organism>
<dbReference type="Proteomes" id="UP001499951">
    <property type="component" value="Unassembled WGS sequence"/>
</dbReference>
<keyword evidence="1" id="KW-1133">Transmembrane helix</keyword>
<keyword evidence="1" id="KW-0812">Transmembrane</keyword>
<dbReference type="RefSeq" id="WP_166929939.1">
    <property type="nucleotide sequence ID" value="NZ_BAAADD010000004.1"/>
</dbReference>
<sequence>MENKPKLRLGLGGWITLAVLAGFLVAAVVYATDAWRDMSGVAMSPAGWIFLVLGVVVTIVVGAGLMALLFYSSRHDYDR</sequence>
<accession>A0ABP3PQ94</accession>
<keyword evidence="1" id="KW-0472">Membrane</keyword>
<name>A0ABP3PQ94_9PROT</name>
<proteinExistence type="predicted"/>
<dbReference type="EMBL" id="BAAADD010000004">
    <property type="protein sequence ID" value="GAA0568326.1"/>
    <property type="molecule type" value="Genomic_DNA"/>
</dbReference>
<evidence type="ECO:0000313" key="2">
    <source>
        <dbReference type="EMBL" id="GAA0568326.1"/>
    </source>
</evidence>
<protein>
    <submittedName>
        <fullName evidence="2">Uncharacterized protein</fullName>
    </submittedName>
</protein>
<gene>
    <name evidence="2" type="ORF">GCM10008942_16140</name>
</gene>